<comment type="caution">
    <text evidence="1">The sequence shown here is derived from an EMBL/GenBank/DDBJ whole genome shotgun (WGS) entry which is preliminary data.</text>
</comment>
<dbReference type="Proteomes" id="UP000277236">
    <property type="component" value="Unassembled WGS sequence"/>
</dbReference>
<dbReference type="Gene3D" id="3.40.50.300">
    <property type="entry name" value="P-loop containing nucleotide triphosphate hydrolases"/>
    <property type="match status" value="1"/>
</dbReference>
<dbReference type="PANTHER" id="PTHR46844">
    <property type="entry name" value="SLR5058 PROTEIN"/>
    <property type="match status" value="1"/>
</dbReference>
<gene>
    <name evidence="1" type="ORF">ALQ04_00539</name>
</gene>
<dbReference type="OrthoDB" id="6875580at2"/>
<dbReference type="AlphaFoldDB" id="A0A3M4LJH5"/>
<name>A0A3M4LJH5_PSECI</name>
<sequence>MPDFSLAISLLKKPIDELFLASDGDVKAKLSTIRTAAKAKMLHKKLYETQRVKTIWHTDRPLSLSSFFYPVQIVRNDPVPPSAIRLKNLDPFKDNHNIIFGTVGQGKSILMRYLLGGEIKTGTRIPIFVELRHVDGKTLRTFLAEKFSNLMGIAVDAELFCLFATAGKLSLLLDGFDEVEPGNVSQLMQEIEEMSFDFPDCKMVLTSRPDSNCKHLTNFHSYRIQPLELNDLGGFYKKITKDKAFSGRIYSAIKSSPTKIRELITTPLLATLLAISYRSAQKIPLGFAEFYNDLFQILLIRHDASKLGWRRHRKSKVDDRQIQQIFEAFCFSTRKRQLNSIDYEAAYDMAVNSIKEVGIDAEPQSFLDDIKKITCLLIEEGNKLSFVHASVQEFFAARYIKTRTDMVARRFYSQVLEKKWQQWNEELVFLKQIDSHRAMKYFFMPDIEKARKYLSGGEDTLKKSAVKKYLSGLTVVRRKANQTSYKFWVEKVRGEDETFYSLHQFDTQVFAKMFSSSPSLPHWNAGFMKNPSCDQRSYLEISEDRGVEFASDVIIYVERLYVELVTELVRMQDLLEKHEEASDFMDIT</sequence>
<proteinExistence type="predicted"/>
<protein>
    <recommendedName>
        <fullName evidence="3">NACHT domain-containing protein</fullName>
    </recommendedName>
</protein>
<dbReference type="EMBL" id="RBRE01000085">
    <property type="protein sequence ID" value="RMQ41663.1"/>
    <property type="molecule type" value="Genomic_DNA"/>
</dbReference>
<organism evidence="1 2">
    <name type="scientific">Pseudomonas cichorii</name>
    <dbReference type="NCBI Taxonomy" id="36746"/>
    <lineage>
        <taxon>Bacteria</taxon>
        <taxon>Pseudomonadati</taxon>
        <taxon>Pseudomonadota</taxon>
        <taxon>Gammaproteobacteria</taxon>
        <taxon>Pseudomonadales</taxon>
        <taxon>Pseudomonadaceae</taxon>
        <taxon>Pseudomonas</taxon>
    </lineage>
</organism>
<dbReference type="SUPFAM" id="SSF52540">
    <property type="entry name" value="P-loop containing nucleoside triphosphate hydrolases"/>
    <property type="match status" value="1"/>
</dbReference>
<reference evidence="1 2" key="1">
    <citation type="submission" date="2018-08" db="EMBL/GenBank/DDBJ databases">
        <title>Recombination of ecologically and evolutionarily significant loci maintains genetic cohesion in the Pseudomonas syringae species complex.</title>
        <authorList>
            <person name="Dillon M."/>
            <person name="Thakur S."/>
            <person name="Almeida R.N.D."/>
            <person name="Weir B.S."/>
            <person name="Guttman D.S."/>
        </authorList>
    </citation>
    <scope>NUCLEOTIDE SEQUENCE [LARGE SCALE GENOMIC DNA]</scope>
    <source>
        <strain evidence="1 2">ICMP 3353</strain>
    </source>
</reference>
<evidence type="ECO:0000313" key="1">
    <source>
        <dbReference type="EMBL" id="RMQ41663.1"/>
    </source>
</evidence>
<accession>A0A3M4LJH5</accession>
<evidence type="ECO:0000313" key="2">
    <source>
        <dbReference type="Proteomes" id="UP000277236"/>
    </source>
</evidence>
<dbReference type="RefSeq" id="WP_122317976.1">
    <property type="nucleotide sequence ID" value="NZ_RBRE01000085.1"/>
</dbReference>
<dbReference type="InterPro" id="IPR027417">
    <property type="entry name" value="P-loop_NTPase"/>
</dbReference>
<dbReference type="PANTHER" id="PTHR46844:SF1">
    <property type="entry name" value="SLR5058 PROTEIN"/>
    <property type="match status" value="1"/>
</dbReference>
<evidence type="ECO:0008006" key="3">
    <source>
        <dbReference type="Google" id="ProtNLM"/>
    </source>
</evidence>